<comment type="caution">
    <text evidence="1">The sequence shown here is derived from an EMBL/GenBank/DDBJ whole genome shotgun (WGS) entry which is preliminary data.</text>
</comment>
<dbReference type="PATRIC" id="fig|104336.4.peg.352"/>
<reference evidence="1 2" key="1">
    <citation type="submission" date="2015-02" db="EMBL/GenBank/DDBJ databases">
        <title>Draft genome sequences of ten Microbacterium spp. with emphasis on heavy metal contaminated environments.</title>
        <authorList>
            <person name="Corretto E."/>
        </authorList>
    </citation>
    <scope>NUCLEOTIDE SEQUENCE [LARGE SCALE GENOMIC DNA]</scope>
    <source>
        <strain evidence="1 2">DSM 12966</strain>
    </source>
</reference>
<dbReference type="CDD" id="cd11537">
    <property type="entry name" value="NTP-PPase_RS21-C6_like"/>
    <property type="match status" value="1"/>
</dbReference>
<dbReference type="Pfam" id="PF12643">
    <property type="entry name" value="MazG-like"/>
    <property type="match status" value="1"/>
</dbReference>
<protein>
    <submittedName>
        <fullName evidence="1">MazG nucleotide pyrophosphohydrolase domain protein</fullName>
    </submittedName>
</protein>
<evidence type="ECO:0000313" key="1">
    <source>
        <dbReference type="EMBL" id="KJL26053.1"/>
    </source>
</evidence>
<dbReference type="AlphaFoldDB" id="A0A0F0KYV6"/>
<organism evidence="1 2">
    <name type="scientific">Microbacterium foliorum</name>
    <dbReference type="NCBI Taxonomy" id="104336"/>
    <lineage>
        <taxon>Bacteria</taxon>
        <taxon>Bacillati</taxon>
        <taxon>Actinomycetota</taxon>
        <taxon>Actinomycetes</taxon>
        <taxon>Micrococcales</taxon>
        <taxon>Microbacteriaceae</taxon>
        <taxon>Microbacterium</taxon>
    </lineage>
</organism>
<evidence type="ECO:0000313" key="2">
    <source>
        <dbReference type="Proteomes" id="UP000033572"/>
    </source>
</evidence>
<dbReference type="InterPro" id="IPR052555">
    <property type="entry name" value="dCTP_Pyrophosphatase"/>
</dbReference>
<keyword evidence="1" id="KW-0378">Hydrolase</keyword>
<accession>A0A0F0KYV6</accession>
<gene>
    <name evidence="1" type="ORF">RN50_00338</name>
</gene>
<dbReference type="PANTHER" id="PTHR46523:SF1">
    <property type="entry name" value="DCTP PYROPHOSPHATASE 1"/>
    <property type="match status" value="1"/>
</dbReference>
<dbReference type="EMBL" id="JYIU01000024">
    <property type="protein sequence ID" value="KJL26053.1"/>
    <property type="molecule type" value="Genomic_DNA"/>
</dbReference>
<name>A0A0F0KYV6_9MICO</name>
<dbReference type="Proteomes" id="UP000033572">
    <property type="component" value="Unassembled WGS sequence"/>
</dbReference>
<proteinExistence type="predicted"/>
<dbReference type="GO" id="GO:0009143">
    <property type="term" value="P:nucleoside triphosphate catabolic process"/>
    <property type="evidence" value="ECO:0007669"/>
    <property type="project" value="InterPro"/>
</dbReference>
<dbReference type="GO" id="GO:0047429">
    <property type="term" value="F:nucleoside triphosphate diphosphatase activity"/>
    <property type="evidence" value="ECO:0007669"/>
    <property type="project" value="InterPro"/>
</dbReference>
<dbReference type="SUPFAM" id="SSF101386">
    <property type="entry name" value="all-alpha NTP pyrophosphatases"/>
    <property type="match status" value="1"/>
</dbReference>
<keyword evidence="2" id="KW-1185">Reference proteome</keyword>
<sequence length="256" mass="28941">MVSYEDREERVTRYFHYLAHELREAGLADDSDRMMSAALRENWLEEPALRSILANGMRAGVEMAFTVAYEKRVFEFSLGDKESPLGETERANLDELYSSYASLVRSESVRDFDDEDVTARFDALFAELEGVLGARTLIELLGATELRSVSLIPRATVSSLRAFVAEREWDQFHTPENLAKSISIEAGELLESYQWGAEPDQGHVEEELADVVTYCIHLANKLGVDLEEIVMAKLQKTAAKYPVELAKGRMTKYTEL</sequence>
<dbReference type="PANTHER" id="PTHR46523">
    <property type="entry name" value="DCTP PYROPHOSPHATASE 1"/>
    <property type="match status" value="1"/>
</dbReference>
<dbReference type="Gene3D" id="1.10.287.1080">
    <property type="entry name" value="MazG-like"/>
    <property type="match status" value="1"/>
</dbReference>
<dbReference type="InterPro" id="IPR025984">
    <property type="entry name" value="DCTPP"/>
</dbReference>